<protein>
    <submittedName>
        <fullName evidence="3">Class A beta-lactamase-related serine hydrolase</fullName>
    </submittedName>
</protein>
<comment type="caution">
    <text evidence="3">The sequence shown here is derived from an EMBL/GenBank/DDBJ whole genome shotgun (WGS) entry which is preliminary data.</text>
</comment>
<gene>
    <name evidence="3" type="ORF">E1261_41270</name>
</gene>
<dbReference type="Pfam" id="PF00144">
    <property type="entry name" value="Beta-lactamase"/>
    <property type="match status" value="1"/>
</dbReference>
<keyword evidence="4" id="KW-1185">Reference proteome</keyword>
<dbReference type="Proteomes" id="UP000295075">
    <property type="component" value="Unassembled WGS sequence"/>
</dbReference>
<feature type="non-terminal residue" evidence="3">
    <location>
        <position position="1"/>
    </location>
</feature>
<dbReference type="PANTHER" id="PTHR46825">
    <property type="entry name" value="D-ALANYL-D-ALANINE-CARBOXYPEPTIDASE/ENDOPEPTIDASE AMPH"/>
    <property type="match status" value="1"/>
</dbReference>
<evidence type="ECO:0000256" key="1">
    <source>
        <dbReference type="SAM" id="MobiDB-lite"/>
    </source>
</evidence>
<dbReference type="EMBL" id="SMKA01000360">
    <property type="protein sequence ID" value="TDC14836.1"/>
    <property type="molecule type" value="Genomic_DNA"/>
</dbReference>
<dbReference type="AlphaFoldDB" id="A0A4V2XML7"/>
<reference evidence="3 4" key="1">
    <citation type="submission" date="2019-03" db="EMBL/GenBank/DDBJ databases">
        <title>Draft genome sequences of novel Actinobacteria.</title>
        <authorList>
            <person name="Sahin N."/>
            <person name="Ay H."/>
            <person name="Saygin H."/>
        </authorList>
    </citation>
    <scope>NUCLEOTIDE SEQUENCE [LARGE SCALE GENOMIC DNA]</scope>
    <source>
        <strain evidence="3 4">JCM 30547</strain>
    </source>
</reference>
<dbReference type="SUPFAM" id="SSF56601">
    <property type="entry name" value="beta-lactamase/transpeptidase-like"/>
    <property type="match status" value="1"/>
</dbReference>
<dbReference type="InterPro" id="IPR050491">
    <property type="entry name" value="AmpC-like"/>
</dbReference>
<organism evidence="3 4">
    <name type="scientific">Kribbella albertanoniae</name>
    <dbReference type="NCBI Taxonomy" id="1266829"/>
    <lineage>
        <taxon>Bacteria</taxon>
        <taxon>Bacillati</taxon>
        <taxon>Actinomycetota</taxon>
        <taxon>Actinomycetes</taxon>
        <taxon>Propionibacteriales</taxon>
        <taxon>Kribbellaceae</taxon>
        <taxon>Kribbella</taxon>
    </lineage>
</organism>
<name>A0A4V2XML7_9ACTN</name>
<feature type="region of interest" description="Disordered" evidence="1">
    <location>
        <begin position="169"/>
        <end position="190"/>
    </location>
</feature>
<sequence length="314" mass="33227">SGARGVTAAVVGERWVWSGASGQDAVGTPLRPTTAMAVASITKTFVAAEIMLLVKAGKVDLDAPISTYVKHKLTENGATVRQHLMMASGVPNYLPDDYGRMDQAIKAAPAKHWTPEQALAYTTAPVGAPGTFSYSNPNFQLLGLLIEKVTGQPLATVLRRDLAKPAGLKHAAFQDGEKPQPPLAEDTNPVCGPPDGYLPCRAIASLSAANAGLAADAPTVALWGYQLYYGHVIPQELVDQLTPNMGQYGLGTMLFEHQFPPLLPSYGHRGEMPGHTSLLVVGSNISVAILLADGNKHIDTTMTQFLAALKPLLT</sequence>
<dbReference type="PANTHER" id="PTHR46825:SF7">
    <property type="entry name" value="D-ALANYL-D-ALANINE CARBOXYPEPTIDASE"/>
    <property type="match status" value="1"/>
</dbReference>
<dbReference type="RefSeq" id="WP_132415214.1">
    <property type="nucleotide sequence ID" value="NZ_SMKA01000360.1"/>
</dbReference>
<accession>A0A4V2XML7</accession>
<evidence type="ECO:0000259" key="2">
    <source>
        <dbReference type="Pfam" id="PF00144"/>
    </source>
</evidence>
<dbReference type="InterPro" id="IPR001466">
    <property type="entry name" value="Beta-lactam-related"/>
</dbReference>
<feature type="domain" description="Beta-lactamase-related" evidence="2">
    <location>
        <begin position="3"/>
        <end position="291"/>
    </location>
</feature>
<evidence type="ECO:0000313" key="3">
    <source>
        <dbReference type="EMBL" id="TDC14836.1"/>
    </source>
</evidence>
<evidence type="ECO:0000313" key="4">
    <source>
        <dbReference type="Proteomes" id="UP000295075"/>
    </source>
</evidence>
<dbReference type="GO" id="GO:0016787">
    <property type="term" value="F:hydrolase activity"/>
    <property type="evidence" value="ECO:0007669"/>
    <property type="project" value="UniProtKB-KW"/>
</dbReference>
<proteinExistence type="predicted"/>
<keyword evidence="3" id="KW-0378">Hydrolase</keyword>
<dbReference type="OrthoDB" id="3863176at2"/>
<dbReference type="Gene3D" id="3.40.710.10">
    <property type="entry name" value="DD-peptidase/beta-lactamase superfamily"/>
    <property type="match status" value="1"/>
</dbReference>
<dbReference type="InterPro" id="IPR012338">
    <property type="entry name" value="Beta-lactam/transpept-like"/>
</dbReference>